<feature type="domain" description="GGDEF" evidence="4">
    <location>
        <begin position="187"/>
        <end position="319"/>
    </location>
</feature>
<comment type="cofactor">
    <cofactor evidence="1">
        <name>Mg(2+)</name>
        <dbReference type="ChEBI" id="CHEBI:18420"/>
    </cofactor>
</comment>
<comment type="catalytic activity">
    <reaction evidence="3">
        <text>2 GTP = 3',3'-c-di-GMP + 2 diphosphate</text>
        <dbReference type="Rhea" id="RHEA:24898"/>
        <dbReference type="ChEBI" id="CHEBI:33019"/>
        <dbReference type="ChEBI" id="CHEBI:37565"/>
        <dbReference type="ChEBI" id="CHEBI:58805"/>
        <dbReference type="EC" id="2.7.7.65"/>
    </reaction>
</comment>
<dbReference type="EC" id="2.7.7.65" evidence="2"/>
<dbReference type="FunFam" id="3.30.70.270:FF:000001">
    <property type="entry name" value="Diguanylate cyclase domain protein"/>
    <property type="match status" value="1"/>
</dbReference>
<organism evidence="5 6">
    <name type="scientific">Planctobacterium marinum</name>
    <dbReference type="NCBI Taxonomy" id="1631968"/>
    <lineage>
        <taxon>Bacteria</taxon>
        <taxon>Pseudomonadati</taxon>
        <taxon>Pseudomonadota</taxon>
        <taxon>Gammaproteobacteria</taxon>
        <taxon>Alteromonadales</taxon>
        <taxon>Alteromonadaceae</taxon>
        <taxon>Planctobacterium</taxon>
    </lineage>
</organism>
<reference evidence="5" key="1">
    <citation type="submission" date="2023-01" db="EMBL/GenBank/DDBJ databases">
        <title>Complete genome sequence of Planctobacterium marinum strain Dej080120_11.</title>
        <authorList>
            <person name="Ueki S."/>
            <person name="Maruyama F."/>
        </authorList>
    </citation>
    <scope>NUCLEOTIDE SEQUENCE</scope>
    <source>
        <strain evidence="5">Dej080120_11</strain>
    </source>
</reference>
<dbReference type="GO" id="GO:0052621">
    <property type="term" value="F:diguanylate cyclase activity"/>
    <property type="evidence" value="ECO:0007669"/>
    <property type="project" value="UniProtKB-EC"/>
</dbReference>
<dbReference type="RefSeq" id="WP_338290828.1">
    <property type="nucleotide sequence ID" value="NZ_AP027272.1"/>
</dbReference>
<dbReference type="AlphaFoldDB" id="A0AA48KQZ8"/>
<evidence type="ECO:0000313" key="5">
    <source>
        <dbReference type="EMBL" id="BDX04939.1"/>
    </source>
</evidence>
<dbReference type="InterPro" id="IPR000160">
    <property type="entry name" value="GGDEF_dom"/>
</dbReference>
<name>A0AA48KQZ8_9ALTE</name>
<proteinExistence type="predicted"/>
<gene>
    <name evidence="5" type="ORF">MACH26_04600</name>
</gene>
<dbReference type="EMBL" id="AP027272">
    <property type="protein sequence ID" value="BDX04939.1"/>
    <property type="molecule type" value="Genomic_DNA"/>
</dbReference>
<protein>
    <recommendedName>
        <fullName evidence="2">diguanylate cyclase</fullName>
        <ecNumber evidence="2">2.7.7.65</ecNumber>
    </recommendedName>
</protein>
<dbReference type="NCBIfam" id="TIGR00254">
    <property type="entry name" value="GGDEF"/>
    <property type="match status" value="1"/>
</dbReference>
<evidence type="ECO:0000256" key="1">
    <source>
        <dbReference type="ARBA" id="ARBA00001946"/>
    </source>
</evidence>
<evidence type="ECO:0000256" key="2">
    <source>
        <dbReference type="ARBA" id="ARBA00012528"/>
    </source>
</evidence>
<dbReference type="Gene3D" id="3.30.70.270">
    <property type="match status" value="1"/>
</dbReference>
<dbReference type="InterPro" id="IPR050469">
    <property type="entry name" value="Diguanylate_Cyclase"/>
</dbReference>
<dbReference type="Pfam" id="PF00990">
    <property type="entry name" value="GGDEF"/>
    <property type="match status" value="1"/>
</dbReference>
<dbReference type="PANTHER" id="PTHR45138">
    <property type="entry name" value="REGULATORY COMPONENTS OF SENSORY TRANSDUCTION SYSTEM"/>
    <property type="match status" value="1"/>
</dbReference>
<evidence type="ECO:0000313" key="6">
    <source>
        <dbReference type="Proteomes" id="UP001333710"/>
    </source>
</evidence>
<dbReference type="Proteomes" id="UP001333710">
    <property type="component" value="Chromosome"/>
</dbReference>
<dbReference type="KEGG" id="pmaw:MACH26_04600"/>
<dbReference type="SMART" id="SM00267">
    <property type="entry name" value="GGDEF"/>
    <property type="match status" value="1"/>
</dbReference>
<dbReference type="InterPro" id="IPR029787">
    <property type="entry name" value="Nucleotide_cyclase"/>
</dbReference>
<sequence length="325" mass="36316">MSILANPEQLSLPRFSIQSLLNGFNEPAFLCDKNGNILHLNNLGKSLIQDSIHDHDINVNLPEVLGLEPLKFSRVAKGTLRTTAIIPARFEVVSDDHSEPKVISITLSSVRTEESAYPTHLLIRLTNSNGILESKFRRLKDQVEQVQAELQKRIALSMTDPLTGLLNRRAISNEFSDNNSLFNNRSQVHSIAIIDIDDFKQVNDNFGHRAGDEVLRGIAKLLKSHCREEDICCRWGGEEFVIALLESDKVVAMDTMQRLRRAIEQHVFSVGEQQISVTVSIGVSEFTIGDDLGDIIDAADKAMYEAKKSGKNNVLLNDDNPDLEF</sequence>
<accession>A0AA48KQZ8</accession>
<evidence type="ECO:0000259" key="4">
    <source>
        <dbReference type="PROSITE" id="PS50887"/>
    </source>
</evidence>
<dbReference type="PROSITE" id="PS50887">
    <property type="entry name" value="GGDEF"/>
    <property type="match status" value="1"/>
</dbReference>
<dbReference type="SUPFAM" id="SSF55073">
    <property type="entry name" value="Nucleotide cyclase"/>
    <property type="match status" value="1"/>
</dbReference>
<dbReference type="PANTHER" id="PTHR45138:SF9">
    <property type="entry name" value="DIGUANYLATE CYCLASE DGCM-RELATED"/>
    <property type="match status" value="1"/>
</dbReference>
<dbReference type="InterPro" id="IPR043128">
    <property type="entry name" value="Rev_trsase/Diguanyl_cyclase"/>
</dbReference>
<dbReference type="CDD" id="cd01949">
    <property type="entry name" value="GGDEF"/>
    <property type="match status" value="1"/>
</dbReference>
<keyword evidence="6" id="KW-1185">Reference proteome</keyword>
<evidence type="ECO:0000256" key="3">
    <source>
        <dbReference type="ARBA" id="ARBA00034247"/>
    </source>
</evidence>